<keyword evidence="6 7" id="KW-0472">Membrane</keyword>
<dbReference type="OrthoDB" id="9777774at2"/>
<feature type="transmembrane region" description="Helical" evidence="7">
    <location>
        <begin position="6"/>
        <end position="28"/>
    </location>
</feature>
<reference evidence="8 9" key="1">
    <citation type="submission" date="2019-12" db="EMBL/GenBank/DDBJ databases">
        <title>Microbes associate with the intestines of laboratory mice.</title>
        <authorList>
            <person name="Navarre W."/>
            <person name="Wong E."/>
        </authorList>
    </citation>
    <scope>NUCLEOTIDE SEQUENCE [LARGE SCALE GENOMIC DNA]</scope>
    <source>
        <strain evidence="8 9">NM82_D38</strain>
    </source>
</reference>
<evidence type="ECO:0000256" key="6">
    <source>
        <dbReference type="ARBA" id="ARBA00023136"/>
    </source>
</evidence>
<evidence type="ECO:0000313" key="9">
    <source>
        <dbReference type="Proteomes" id="UP000472580"/>
    </source>
</evidence>
<evidence type="ECO:0000256" key="7">
    <source>
        <dbReference type="SAM" id="Phobius"/>
    </source>
</evidence>
<keyword evidence="9" id="KW-1185">Reference proteome</keyword>
<evidence type="ECO:0000256" key="1">
    <source>
        <dbReference type="ARBA" id="ARBA00004651"/>
    </source>
</evidence>
<feature type="transmembrane region" description="Helical" evidence="7">
    <location>
        <begin position="48"/>
        <end position="76"/>
    </location>
</feature>
<feature type="transmembrane region" description="Helical" evidence="7">
    <location>
        <begin position="183"/>
        <end position="205"/>
    </location>
</feature>
<dbReference type="GO" id="GO:0005886">
    <property type="term" value="C:plasma membrane"/>
    <property type="evidence" value="ECO:0007669"/>
    <property type="project" value="UniProtKB-SubCell"/>
</dbReference>
<keyword evidence="5 7" id="KW-1133">Transmembrane helix</keyword>
<name>A0A6L6YH60_9BURK</name>
<dbReference type="Pfam" id="PF03773">
    <property type="entry name" value="ArsP_1"/>
    <property type="match status" value="1"/>
</dbReference>
<keyword evidence="3" id="KW-1003">Cell membrane</keyword>
<gene>
    <name evidence="8" type="ORF">E5987_07155</name>
</gene>
<evidence type="ECO:0000256" key="4">
    <source>
        <dbReference type="ARBA" id="ARBA00022692"/>
    </source>
</evidence>
<dbReference type="EMBL" id="WSRP01000019">
    <property type="protein sequence ID" value="MVX56986.1"/>
    <property type="molecule type" value="Genomic_DNA"/>
</dbReference>
<organism evidence="8 9">
    <name type="scientific">Parasutterella muris</name>
    <dbReference type="NCBI Taxonomy" id="2565572"/>
    <lineage>
        <taxon>Bacteria</taxon>
        <taxon>Pseudomonadati</taxon>
        <taxon>Pseudomonadota</taxon>
        <taxon>Betaproteobacteria</taxon>
        <taxon>Burkholderiales</taxon>
        <taxon>Sutterellaceae</taxon>
        <taxon>Parasutterella</taxon>
    </lineage>
</organism>
<dbReference type="Proteomes" id="UP000472580">
    <property type="component" value="Unassembled WGS sequence"/>
</dbReference>
<evidence type="ECO:0000256" key="2">
    <source>
        <dbReference type="ARBA" id="ARBA00006386"/>
    </source>
</evidence>
<evidence type="ECO:0000313" key="8">
    <source>
        <dbReference type="EMBL" id="MVX56986.1"/>
    </source>
</evidence>
<evidence type="ECO:0000256" key="5">
    <source>
        <dbReference type="ARBA" id="ARBA00022989"/>
    </source>
</evidence>
<comment type="similarity">
    <text evidence="2">Belongs to the UPF0718 family.</text>
</comment>
<dbReference type="AlphaFoldDB" id="A0A6L6YH60"/>
<dbReference type="InterPro" id="IPR053166">
    <property type="entry name" value="UPF0718_permease"/>
</dbReference>
<accession>A0A6L6YH60</accession>
<protein>
    <submittedName>
        <fullName evidence="8">Permease</fullName>
    </submittedName>
</protein>
<dbReference type="RefSeq" id="WP_160335418.1">
    <property type="nucleotide sequence ID" value="NZ_CALPCV010000017.1"/>
</dbReference>
<sequence length="302" mass="32181">MLSYLLYFLKLTAELVGLFFAISFLVGLGRYFINPRSRLFQYAGKNKLLSAACGALVGAVTPFCSCSTIPLFVGFIKSKVPFSTSVAFLISSPILNPAILTLMGVFFGARVAVLYGLCTFFFAVFFGLLLERLGFEKEVYDVNITGGSEESLSWAELSGTTGEKIRTALRNSLIGSLLLLRKVFPYLLFGAAIGSVIHGVLPVSVVQKLSSIPGWLSIPVAAVVGIPLYLRTETIIPAATILQSCGLGPGVLISLMIGGGGASIPEVSLLSSIFTKKMLTAFLLSVFIVACTTGFIFNQLLG</sequence>
<feature type="transmembrane region" description="Helical" evidence="7">
    <location>
        <begin position="278"/>
        <end position="297"/>
    </location>
</feature>
<evidence type="ECO:0000256" key="3">
    <source>
        <dbReference type="ARBA" id="ARBA00022475"/>
    </source>
</evidence>
<comment type="subcellular location">
    <subcellularLocation>
        <location evidence="1">Cell membrane</location>
        <topology evidence="1">Multi-pass membrane protein</topology>
    </subcellularLocation>
</comment>
<dbReference type="PANTHER" id="PTHR42775">
    <property type="entry name" value="PERMEASE RV2963-RELATED"/>
    <property type="match status" value="1"/>
</dbReference>
<feature type="transmembrane region" description="Helical" evidence="7">
    <location>
        <begin position="212"/>
        <end position="230"/>
    </location>
</feature>
<feature type="transmembrane region" description="Helical" evidence="7">
    <location>
        <begin position="82"/>
        <end position="105"/>
    </location>
</feature>
<feature type="transmembrane region" description="Helical" evidence="7">
    <location>
        <begin position="112"/>
        <end position="130"/>
    </location>
</feature>
<proteinExistence type="inferred from homology"/>
<dbReference type="PANTHER" id="PTHR42775:SF2">
    <property type="entry name" value="PERMEASE"/>
    <property type="match status" value="1"/>
</dbReference>
<keyword evidence="4 7" id="KW-0812">Transmembrane</keyword>
<comment type="caution">
    <text evidence="8">The sequence shown here is derived from an EMBL/GenBank/DDBJ whole genome shotgun (WGS) entry which is preliminary data.</text>
</comment>
<dbReference type="InterPro" id="IPR005524">
    <property type="entry name" value="DUF318"/>
</dbReference>